<dbReference type="GO" id="GO:0003677">
    <property type="term" value="F:DNA binding"/>
    <property type="evidence" value="ECO:0007669"/>
    <property type="project" value="UniProtKB-KW"/>
</dbReference>
<keyword evidence="2 9" id="KW-0240">DNA-directed RNA polymerase</keyword>
<evidence type="ECO:0000256" key="3">
    <source>
        <dbReference type="ARBA" id="ARBA00022679"/>
    </source>
</evidence>
<dbReference type="PRINTS" id="PR00045">
    <property type="entry name" value="SIGMA54FCT"/>
</dbReference>
<organism evidence="12 13">
    <name type="scientific">Pelistega europaea</name>
    <dbReference type="NCBI Taxonomy" id="106147"/>
    <lineage>
        <taxon>Bacteria</taxon>
        <taxon>Pseudomonadati</taxon>
        <taxon>Pseudomonadota</taxon>
        <taxon>Betaproteobacteria</taxon>
        <taxon>Burkholderiales</taxon>
        <taxon>Alcaligenaceae</taxon>
        <taxon>Pelistega</taxon>
    </lineage>
</organism>
<keyword evidence="8 9" id="KW-0804">Transcription</keyword>
<evidence type="ECO:0000256" key="8">
    <source>
        <dbReference type="ARBA" id="ARBA00023163"/>
    </source>
</evidence>
<dbReference type="Proteomes" id="UP000541421">
    <property type="component" value="Unassembled WGS sequence"/>
</dbReference>
<evidence type="ECO:0000313" key="13">
    <source>
        <dbReference type="Proteomes" id="UP000541421"/>
    </source>
</evidence>
<dbReference type="RefSeq" id="WP_171587611.1">
    <property type="nucleotide sequence ID" value="NZ_JABGBO010000001.1"/>
</dbReference>
<dbReference type="Pfam" id="PF04552">
    <property type="entry name" value="Sigma54_DBD"/>
    <property type="match status" value="1"/>
</dbReference>
<dbReference type="GO" id="GO:0001216">
    <property type="term" value="F:DNA-binding transcription activator activity"/>
    <property type="evidence" value="ECO:0007669"/>
    <property type="project" value="InterPro"/>
</dbReference>
<evidence type="ECO:0000259" key="10">
    <source>
        <dbReference type="Pfam" id="PF04552"/>
    </source>
</evidence>
<feature type="domain" description="RNA polymerase sigma factor 54 DNA-binding" evidence="10">
    <location>
        <begin position="310"/>
        <end position="466"/>
    </location>
</feature>
<dbReference type="EMBL" id="JABGBO010000001">
    <property type="protein sequence ID" value="NOL48621.1"/>
    <property type="molecule type" value="Genomic_DNA"/>
</dbReference>
<dbReference type="InterPro" id="IPR038709">
    <property type="entry name" value="RpoN_core-bd_sf"/>
</dbReference>
<feature type="domain" description="RNA polymerase sigma factor 54 core-binding" evidence="11">
    <location>
        <begin position="92"/>
        <end position="293"/>
    </location>
</feature>
<comment type="similarity">
    <text evidence="1 9">Belongs to the sigma-54 factor family.</text>
</comment>
<sequence>MSVSLRQGITATVSQQMVMTVQQQQSLKLLQCSSQELEVELKKTLQENPLLEVESASFDEADGVAASTEDNSELSDEVYFSSSDEEDYIPEMTAPISLQDYLLEQLGTSQANDFQKMIISYLIGDLDDNGYLSTSWDELLALLEQALGQEVVDKEQWSLACEEALSILQGFEPFGVGARSLSECLLLQLDASRLAFEVDEEVLFIARTICERGLEALAQANLLSLEEMTHTDIEHIRQAHQLIRRLDPRPGKRYSTPEADLAIPDVLCRLKDGRWELTLNPQVLPRVRINPEYEQLLSVMDKKTLAQSPELNEQLKQARTFLTQLNQRFGTILAVAQTIMQEQYDFFAQGLSGLKPLTLKNIAEQLSLHESTISRAINQKFIATPHGVFELKRFFSSGLATQEGEQTSSTSIQQRIKYLIEQESKEKPLSDSKLTELLAKEGVEIARRTVAKYREAMGIPTASLRKAQAVLTG</sequence>
<comment type="caution">
    <text evidence="12">The sequence shown here is derived from an EMBL/GenBank/DDBJ whole genome shotgun (WGS) entry which is preliminary data.</text>
</comment>
<evidence type="ECO:0000256" key="9">
    <source>
        <dbReference type="PIRNR" id="PIRNR000774"/>
    </source>
</evidence>
<proteinExistence type="inferred from homology"/>
<evidence type="ECO:0000313" key="12">
    <source>
        <dbReference type="EMBL" id="NOL48621.1"/>
    </source>
</evidence>
<evidence type="ECO:0000256" key="4">
    <source>
        <dbReference type="ARBA" id="ARBA00022695"/>
    </source>
</evidence>
<dbReference type="PROSITE" id="PS00718">
    <property type="entry name" value="SIGMA54_2"/>
    <property type="match status" value="1"/>
</dbReference>
<keyword evidence="7 9" id="KW-0238">DNA-binding</keyword>
<dbReference type="GO" id="GO:0006352">
    <property type="term" value="P:DNA-templated transcription initiation"/>
    <property type="evidence" value="ECO:0007669"/>
    <property type="project" value="InterPro"/>
</dbReference>
<evidence type="ECO:0000256" key="1">
    <source>
        <dbReference type="ARBA" id="ARBA00008798"/>
    </source>
</evidence>
<dbReference type="InterPro" id="IPR000394">
    <property type="entry name" value="RNA_pol_sigma_54"/>
</dbReference>
<dbReference type="PROSITE" id="PS50044">
    <property type="entry name" value="SIGMA54_3"/>
    <property type="match status" value="1"/>
</dbReference>
<dbReference type="Pfam" id="PF04963">
    <property type="entry name" value="Sigma54_CBD"/>
    <property type="match status" value="1"/>
</dbReference>
<dbReference type="Gene3D" id="1.10.10.1330">
    <property type="entry name" value="RNA polymerase sigma-54 factor, core-binding domain"/>
    <property type="match status" value="1"/>
</dbReference>
<reference evidence="12 13" key="1">
    <citation type="submission" date="2020-05" db="EMBL/GenBank/DDBJ databases">
        <authorList>
            <person name="Niu N."/>
        </authorList>
    </citation>
    <scope>NUCLEOTIDE SEQUENCE [LARGE SCALE GENOMIC DNA]</scope>
    <source>
        <strain evidence="12 13">LMG10982</strain>
    </source>
</reference>
<dbReference type="GO" id="GO:0016987">
    <property type="term" value="F:sigma factor activity"/>
    <property type="evidence" value="ECO:0007669"/>
    <property type="project" value="UniProtKB-KW"/>
</dbReference>
<evidence type="ECO:0000259" key="11">
    <source>
        <dbReference type="Pfam" id="PF04963"/>
    </source>
</evidence>
<dbReference type="GO" id="GO:0016779">
    <property type="term" value="F:nucleotidyltransferase activity"/>
    <property type="evidence" value="ECO:0007669"/>
    <property type="project" value="UniProtKB-KW"/>
</dbReference>
<evidence type="ECO:0000256" key="7">
    <source>
        <dbReference type="ARBA" id="ARBA00023125"/>
    </source>
</evidence>
<protein>
    <recommendedName>
        <fullName evidence="9">RNA polymerase sigma-54 factor</fullName>
    </recommendedName>
</protein>
<comment type="function">
    <text evidence="9">Sigma factors are initiation factors that promote the attachment of RNA polymerase to specific initiation sites and are then released.</text>
</comment>
<dbReference type="PROSITE" id="PS00717">
    <property type="entry name" value="SIGMA54_1"/>
    <property type="match status" value="1"/>
</dbReference>
<keyword evidence="6 9" id="KW-0731">Sigma factor</keyword>
<dbReference type="InterPro" id="IPR007634">
    <property type="entry name" value="RNA_pol_sigma_54_DNA-bd"/>
</dbReference>
<dbReference type="PANTHER" id="PTHR32248">
    <property type="entry name" value="RNA POLYMERASE SIGMA-54 FACTOR"/>
    <property type="match status" value="1"/>
</dbReference>
<keyword evidence="4 9" id="KW-0548">Nucleotidyltransferase</keyword>
<keyword evidence="5 9" id="KW-0805">Transcription regulation</keyword>
<evidence type="ECO:0000256" key="2">
    <source>
        <dbReference type="ARBA" id="ARBA00022478"/>
    </source>
</evidence>
<evidence type="ECO:0000256" key="5">
    <source>
        <dbReference type="ARBA" id="ARBA00023015"/>
    </source>
</evidence>
<dbReference type="PANTHER" id="PTHR32248:SF4">
    <property type="entry name" value="RNA POLYMERASE SIGMA-54 FACTOR"/>
    <property type="match status" value="1"/>
</dbReference>
<gene>
    <name evidence="12" type="primary">rpoN</name>
    <name evidence="12" type="ORF">HKX40_00510</name>
</gene>
<evidence type="ECO:0000256" key="6">
    <source>
        <dbReference type="ARBA" id="ARBA00023082"/>
    </source>
</evidence>
<dbReference type="NCBIfam" id="TIGR02395">
    <property type="entry name" value="rpoN_sigma"/>
    <property type="match status" value="1"/>
</dbReference>
<dbReference type="PIRSF" id="PIRSF000774">
    <property type="entry name" value="RpoN"/>
    <property type="match status" value="1"/>
</dbReference>
<dbReference type="Gene3D" id="1.10.10.60">
    <property type="entry name" value="Homeodomain-like"/>
    <property type="match status" value="1"/>
</dbReference>
<keyword evidence="3 9" id="KW-0808">Transferase</keyword>
<name>A0A7Y4L9X8_9BURK</name>
<dbReference type="GO" id="GO:0000428">
    <property type="term" value="C:DNA-directed RNA polymerase complex"/>
    <property type="evidence" value="ECO:0007669"/>
    <property type="project" value="UniProtKB-KW"/>
</dbReference>
<dbReference type="Pfam" id="PF00309">
    <property type="entry name" value="Sigma54_AID"/>
    <property type="match status" value="1"/>
</dbReference>
<dbReference type="AlphaFoldDB" id="A0A7Y4L9X8"/>
<keyword evidence="13" id="KW-1185">Reference proteome</keyword>
<dbReference type="InterPro" id="IPR007046">
    <property type="entry name" value="RNA_pol_sigma_54_core-bd"/>
</dbReference>
<accession>A0A7Y4L9X8</accession>